<evidence type="ECO:0000256" key="9">
    <source>
        <dbReference type="ARBA" id="ARBA00022884"/>
    </source>
</evidence>
<evidence type="ECO:0000256" key="11">
    <source>
        <dbReference type="ARBA" id="ARBA00035025"/>
    </source>
</evidence>
<dbReference type="PANTHER" id="PTHR21404">
    <property type="entry name" value="HEN1"/>
    <property type="match status" value="1"/>
</dbReference>
<dbReference type="EMBL" id="BPLR01017132">
    <property type="protein sequence ID" value="GIY88963.1"/>
    <property type="molecule type" value="Genomic_DNA"/>
</dbReference>
<keyword evidence="7" id="KW-0479">Metal-binding</keyword>
<keyword evidence="14" id="KW-1185">Reference proteome</keyword>
<keyword evidence="4" id="KW-0489">Methyltransferase</keyword>
<dbReference type="GO" id="GO:0034587">
    <property type="term" value="P:piRNA processing"/>
    <property type="evidence" value="ECO:0007669"/>
    <property type="project" value="TreeGrafter"/>
</dbReference>
<organism evidence="13 14">
    <name type="scientific">Caerostris extrusa</name>
    <name type="common">Bark spider</name>
    <name type="synonym">Caerostris bankana</name>
    <dbReference type="NCBI Taxonomy" id="172846"/>
    <lineage>
        <taxon>Eukaryota</taxon>
        <taxon>Metazoa</taxon>
        <taxon>Ecdysozoa</taxon>
        <taxon>Arthropoda</taxon>
        <taxon>Chelicerata</taxon>
        <taxon>Arachnida</taxon>
        <taxon>Araneae</taxon>
        <taxon>Araneomorphae</taxon>
        <taxon>Entelegynae</taxon>
        <taxon>Araneoidea</taxon>
        <taxon>Araneidae</taxon>
        <taxon>Caerostris</taxon>
    </lineage>
</organism>
<evidence type="ECO:0000256" key="6">
    <source>
        <dbReference type="ARBA" id="ARBA00022691"/>
    </source>
</evidence>
<keyword evidence="9" id="KW-0694">RNA-binding</keyword>
<evidence type="ECO:0000256" key="4">
    <source>
        <dbReference type="ARBA" id="ARBA00022603"/>
    </source>
</evidence>
<evidence type="ECO:0000256" key="3">
    <source>
        <dbReference type="ARBA" id="ARBA00021330"/>
    </source>
</evidence>
<gene>
    <name evidence="13" type="primary">henmt1</name>
    <name evidence="13" type="ORF">CEXT_746301</name>
</gene>
<comment type="similarity">
    <text evidence="2">Belongs to the methyltransferase superfamily. HEN1 family.</text>
</comment>
<evidence type="ECO:0000313" key="13">
    <source>
        <dbReference type="EMBL" id="GIY88963.1"/>
    </source>
</evidence>
<comment type="catalytic activity">
    <reaction evidence="12">
        <text>small RNA 3'-end nucleotide + S-adenosyl-L-methionine = small RNA 3'-end 2'-O-methylnucleotide + S-adenosyl-L-homocysteine + H(+)</text>
        <dbReference type="Rhea" id="RHEA:37887"/>
        <dbReference type="Rhea" id="RHEA-COMP:10415"/>
        <dbReference type="Rhea" id="RHEA-COMP:10416"/>
        <dbReference type="ChEBI" id="CHEBI:15378"/>
        <dbReference type="ChEBI" id="CHEBI:57856"/>
        <dbReference type="ChEBI" id="CHEBI:59789"/>
        <dbReference type="ChEBI" id="CHEBI:74896"/>
        <dbReference type="ChEBI" id="CHEBI:74898"/>
        <dbReference type="EC" id="2.1.1.386"/>
    </reaction>
</comment>
<proteinExistence type="inferred from homology"/>
<evidence type="ECO:0000256" key="10">
    <source>
        <dbReference type="ARBA" id="ARBA00023158"/>
    </source>
</evidence>
<comment type="cofactor">
    <cofactor evidence="1">
        <name>Mg(2+)</name>
        <dbReference type="ChEBI" id="CHEBI:18420"/>
    </cofactor>
</comment>
<reference evidence="13 14" key="1">
    <citation type="submission" date="2021-06" db="EMBL/GenBank/DDBJ databases">
        <title>Caerostris extrusa draft genome.</title>
        <authorList>
            <person name="Kono N."/>
            <person name="Arakawa K."/>
        </authorList>
    </citation>
    <scope>NUCLEOTIDE SEQUENCE [LARGE SCALE GENOMIC DNA]</scope>
</reference>
<dbReference type="InterPro" id="IPR026610">
    <property type="entry name" value="Hen1"/>
</dbReference>
<dbReference type="GO" id="GO:0030422">
    <property type="term" value="P:siRNA processing"/>
    <property type="evidence" value="ECO:0007669"/>
    <property type="project" value="TreeGrafter"/>
</dbReference>
<dbReference type="InterPro" id="IPR029063">
    <property type="entry name" value="SAM-dependent_MTases_sf"/>
</dbReference>
<dbReference type="GO" id="GO:0005737">
    <property type="term" value="C:cytoplasm"/>
    <property type="evidence" value="ECO:0007669"/>
    <property type="project" value="TreeGrafter"/>
</dbReference>
<dbReference type="AlphaFoldDB" id="A0AAV4X2R1"/>
<protein>
    <recommendedName>
        <fullName evidence="3">Small RNA 2'-O-methyltransferase</fullName>
        <ecNumber evidence="11">2.1.1.386</ecNumber>
    </recommendedName>
</protein>
<keyword evidence="10" id="KW-0943">RNA-mediated gene silencing</keyword>
<accession>A0AAV4X2R1</accession>
<evidence type="ECO:0000313" key="14">
    <source>
        <dbReference type="Proteomes" id="UP001054945"/>
    </source>
</evidence>
<keyword evidence="6" id="KW-0949">S-adenosyl-L-methionine</keyword>
<keyword evidence="5" id="KW-0808">Transferase</keyword>
<dbReference type="Proteomes" id="UP001054945">
    <property type="component" value="Unassembled WGS sequence"/>
</dbReference>
<sequence>DRTFGSKTFRVFSFKIFFGFIPSQKVAIFTTPNCEFNVLFPDLKGFRHWDHKFEWNRKEFEEWCNTVLDKFPDYTVTLQGVGDPPPESSHVGSLSQLAVFTLKLTAQKSHEVNSNLSKETYILINEEQYPDRSENDPEPIRKSGNNFCNILYVKIHIFMISKYLCKYLNHYF</sequence>
<evidence type="ECO:0000256" key="1">
    <source>
        <dbReference type="ARBA" id="ARBA00001946"/>
    </source>
</evidence>
<evidence type="ECO:0000256" key="7">
    <source>
        <dbReference type="ARBA" id="ARBA00022723"/>
    </source>
</evidence>
<evidence type="ECO:0000256" key="5">
    <source>
        <dbReference type="ARBA" id="ARBA00022679"/>
    </source>
</evidence>
<dbReference type="PANTHER" id="PTHR21404:SF3">
    <property type="entry name" value="SMALL RNA 2'-O-METHYLTRANSFERASE"/>
    <property type="match status" value="1"/>
</dbReference>
<evidence type="ECO:0000256" key="2">
    <source>
        <dbReference type="ARBA" id="ARBA00009026"/>
    </source>
</evidence>
<evidence type="ECO:0000256" key="12">
    <source>
        <dbReference type="ARBA" id="ARBA00048418"/>
    </source>
</evidence>
<dbReference type="GO" id="GO:0003723">
    <property type="term" value="F:RNA binding"/>
    <property type="evidence" value="ECO:0007669"/>
    <property type="project" value="UniProtKB-KW"/>
</dbReference>
<dbReference type="Gene3D" id="3.40.50.150">
    <property type="entry name" value="Vaccinia Virus protein VP39"/>
    <property type="match status" value="1"/>
</dbReference>
<dbReference type="GO" id="GO:0005634">
    <property type="term" value="C:nucleus"/>
    <property type="evidence" value="ECO:0007669"/>
    <property type="project" value="TreeGrafter"/>
</dbReference>
<dbReference type="GO" id="GO:0090486">
    <property type="term" value="F:small RNA 2'-O-methyltransferase activity"/>
    <property type="evidence" value="ECO:0007669"/>
    <property type="project" value="UniProtKB-EC"/>
</dbReference>
<dbReference type="EC" id="2.1.1.386" evidence="11"/>
<dbReference type="GO" id="GO:0046872">
    <property type="term" value="F:metal ion binding"/>
    <property type="evidence" value="ECO:0007669"/>
    <property type="project" value="UniProtKB-KW"/>
</dbReference>
<name>A0AAV4X2R1_CAEEX</name>
<dbReference type="GO" id="GO:0001510">
    <property type="term" value="P:RNA methylation"/>
    <property type="evidence" value="ECO:0007669"/>
    <property type="project" value="InterPro"/>
</dbReference>
<evidence type="ECO:0000256" key="8">
    <source>
        <dbReference type="ARBA" id="ARBA00022842"/>
    </source>
</evidence>
<comment type="caution">
    <text evidence="13">The sequence shown here is derived from an EMBL/GenBank/DDBJ whole genome shotgun (WGS) entry which is preliminary data.</text>
</comment>
<keyword evidence="8" id="KW-0460">Magnesium</keyword>
<feature type="non-terminal residue" evidence="13">
    <location>
        <position position="1"/>
    </location>
</feature>